<accession>A0A1U8HVW6</accession>
<dbReference type="AlphaFoldDB" id="A0A1U8HVW6"/>
<dbReference type="STRING" id="3635.A0A1U8HVW6"/>
<dbReference type="GeneID" id="107887762"/>
<feature type="domain" description="Retrotransposon gag" evidence="2">
    <location>
        <begin position="42"/>
        <end position="137"/>
    </location>
</feature>
<feature type="compositionally biased region" description="Low complexity" evidence="1">
    <location>
        <begin position="23"/>
        <end position="35"/>
    </location>
</feature>
<evidence type="ECO:0000256" key="1">
    <source>
        <dbReference type="SAM" id="MobiDB-lite"/>
    </source>
</evidence>
<proteinExistence type="predicted"/>
<reference evidence="3" key="1">
    <citation type="journal article" date="2020" name="Nat. Genet.">
        <title>Genomic diversifications of five Gossypium allopolyploid species and their impact on cotton improvement.</title>
        <authorList>
            <person name="Chen Z.J."/>
            <person name="Sreedasyam A."/>
            <person name="Ando A."/>
            <person name="Song Q."/>
            <person name="De Santiago L.M."/>
            <person name="Hulse-Kemp A.M."/>
            <person name="Ding M."/>
            <person name="Ye W."/>
            <person name="Kirkbride R.C."/>
            <person name="Jenkins J."/>
            <person name="Plott C."/>
            <person name="Lovell J."/>
            <person name="Lin Y.M."/>
            <person name="Vaughn R."/>
            <person name="Liu B."/>
            <person name="Simpson S."/>
            <person name="Scheffler B.E."/>
            <person name="Wen L."/>
            <person name="Saski C.A."/>
            <person name="Grover C.E."/>
            <person name="Hu G."/>
            <person name="Conover J.L."/>
            <person name="Carlson J.W."/>
            <person name="Shu S."/>
            <person name="Boston L.B."/>
            <person name="Williams M."/>
            <person name="Peterson D.G."/>
            <person name="McGee K."/>
            <person name="Jones D.C."/>
            <person name="Wendel J.F."/>
            <person name="Stelly D.M."/>
            <person name="Grimwood J."/>
            <person name="Schmutz J."/>
        </authorList>
    </citation>
    <scope>NUCLEOTIDE SEQUENCE [LARGE SCALE GENOMIC DNA]</scope>
    <source>
        <strain evidence="3">cv. TM-1</strain>
    </source>
</reference>
<dbReference type="PANTHER" id="PTHR35046:SF18">
    <property type="entry name" value="RNA-DIRECTED DNA POLYMERASE"/>
    <property type="match status" value="1"/>
</dbReference>
<feature type="compositionally biased region" description="Polar residues" evidence="1">
    <location>
        <begin position="154"/>
        <end position="170"/>
    </location>
</feature>
<dbReference type="KEGG" id="ghi:107887762"/>
<name>A0A1U8HVW6_GOSHI</name>
<protein>
    <recommendedName>
        <fullName evidence="2">Retrotransposon gag domain-containing protein</fullName>
    </recommendedName>
</protein>
<sequence length="394" mass="45881">MNQWYNERMQERNQTQQPPPPSTTSSTIGCSSTSSSDDYLRCAVSLLKEEAYHRWETIEAVVPAEKLTWEYFQAGFKKKYVGKRYLDKKKRELLDLRQENRTVAEYEREFVYLSRYAREIVPTEEDMCVRFEEGLNDEIRMMISDKEEQKEKQMVTSQRSKRASQSNVAEATRSSVKDYVARSEVRAPARTYAIRAREEATTLDVIVAFLAQRLMRKGNEVFLAYILDTRGSEPKLEQFPVVNEFPDVFPKELSGLPLDREVEFLIDVVLETAPISVTPYRMTLVKLKELKTQLQELPDKCRRDSSRSSKVSAVVNWKTPKNVTEVRSFLGLARYYRRFVKNFSMIASPITRLLQKNVEFVWSDKCQQSFDQLKKMLTKAPVLTQTESSVPYVV</sequence>
<evidence type="ECO:0000313" key="3">
    <source>
        <dbReference type="Proteomes" id="UP000818029"/>
    </source>
</evidence>
<dbReference type="InterPro" id="IPR043128">
    <property type="entry name" value="Rev_trsase/Diguanyl_cyclase"/>
</dbReference>
<evidence type="ECO:0000259" key="2">
    <source>
        <dbReference type="Pfam" id="PF03732"/>
    </source>
</evidence>
<dbReference type="PaxDb" id="3635-A0A1U8HVW6"/>
<dbReference type="Gene3D" id="3.30.70.270">
    <property type="match status" value="1"/>
</dbReference>
<gene>
    <name evidence="4" type="primary">LOC107887762</name>
</gene>
<dbReference type="FunFam" id="3.30.70.270:FF:000020">
    <property type="entry name" value="Transposon Tf2-6 polyprotein-like Protein"/>
    <property type="match status" value="1"/>
</dbReference>
<dbReference type="Pfam" id="PF03732">
    <property type="entry name" value="Retrotrans_gag"/>
    <property type="match status" value="1"/>
</dbReference>
<dbReference type="Proteomes" id="UP000818029">
    <property type="component" value="Chromosome A03"/>
</dbReference>
<dbReference type="InterPro" id="IPR005162">
    <property type="entry name" value="Retrotrans_gag_dom"/>
</dbReference>
<feature type="region of interest" description="Disordered" evidence="1">
    <location>
        <begin position="147"/>
        <end position="170"/>
    </location>
</feature>
<dbReference type="InterPro" id="IPR043502">
    <property type="entry name" value="DNA/RNA_pol_sf"/>
</dbReference>
<dbReference type="PANTHER" id="PTHR35046">
    <property type="entry name" value="ZINC KNUCKLE (CCHC-TYPE) FAMILY PROTEIN"/>
    <property type="match status" value="1"/>
</dbReference>
<dbReference type="SUPFAM" id="SSF56672">
    <property type="entry name" value="DNA/RNA polymerases"/>
    <property type="match status" value="2"/>
</dbReference>
<feature type="region of interest" description="Disordered" evidence="1">
    <location>
        <begin position="1"/>
        <end position="35"/>
    </location>
</feature>
<dbReference type="RefSeq" id="XP_016667479.1">
    <property type="nucleotide sequence ID" value="XM_016811990.1"/>
</dbReference>
<organism evidence="3 4">
    <name type="scientific">Gossypium hirsutum</name>
    <name type="common">Upland cotton</name>
    <name type="synonym">Gossypium mexicanum</name>
    <dbReference type="NCBI Taxonomy" id="3635"/>
    <lineage>
        <taxon>Eukaryota</taxon>
        <taxon>Viridiplantae</taxon>
        <taxon>Streptophyta</taxon>
        <taxon>Embryophyta</taxon>
        <taxon>Tracheophyta</taxon>
        <taxon>Spermatophyta</taxon>
        <taxon>Magnoliopsida</taxon>
        <taxon>eudicotyledons</taxon>
        <taxon>Gunneridae</taxon>
        <taxon>Pentapetalae</taxon>
        <taxon>rosids</taxon>
        <taxon>malvids</taxon>
        <taxon>Malvales</taxon>
        <taxon>Malvaceae</taxon>
        <taxon>Malvoideae</taxon>
        <taxon>Gossypium</taxon>
    </lineage>
</organism>
<reference evidence="4" key="2">
    <citation type="submission" date="2025-08" db="UniProtKB">
        <authorList>
            <consortium name="RefSeq"/>
        </authorList>
    </citation>
    <scope>IDENTIFICATION</scope>
</reference>
<evidence type="ECO:0000313" key="4">
    <source>
        <dbReference type="RefSeq" id="XP_016667479.1"/>
    </source>
</evidence>
<keyword evidence="3" id="KW-1185">Reference proteome</keyword>